<reference evidence="1 2" key="1">
    <citation type="submission" date="2017-07" db="EMBL/GenBank/DDBJ databases">
        <title>Draft genome of Ochrobactrum lupini type strain LUP21.</title>
        <authorList>
            <person name="Krzyzanowska D.M."/>
            <person name="Jafra S."/>
        </authorList>
    </citation>
    <scope>NUCLEOTIDE SEQUENCE [LARGE SCALE GENOMIC DNA]</scope>
    <source>
        <strain evidence="1 2">LUP21</strain>
    </source>
</reference>
<proteinExistence type="predicted"/>
<name>A0A256GD82_9HYPH</name>
<protein>
    <submittedName>
        <fullName evidence="1">Uncharacterized protein</fullName>
    </submittedName>
</protein>
<accession>A0A256GD82</accession>
<evidence type="ECO:0000313" key="1">
    <source>
        <dbReference type="EMBL" id="OYR25077.1"/>
    </source>
</evidence>
<dbReference type="EMBL" id="NNRN01000059">
    <property type="protein sequence ID" value="OYR25077.1"/>
    <property type="molecule type" value="Genomic_DNA"/>
</dbReference>
<organism evidence="1 2">
    <name type="scientific">Brucella lupini</name>
    <dbReference type="NCBI Taxonomy" id="255457"/>
    <lineage>
        <taxon>Bacteria</taxon>
        <taxon>Pseudomonadati</taxon>
        <taxon>Pseudomonadota</taxon>
        <taxon>Alphaproteobacteria</taxon>
        <taxon>Hyphomicrobiales</taxon>
        <taxon>Brucellaceae</taxon>
        <taxon>Brucella/Ochrobactrum group</taxon>
        <taxon>Brucella</taxon>
    </lineage>
</organism>
<sequence length="102" mass="11694">MRKEGLRQEKDRGQINSDQPLEFSKFYIFNWTRRDDTGIVYQYIYPRKPSHRFTCHLKDVRGIGKINIHEGGGIIALGKIADRTFAGVTVDVPDDDVSTAPR</sequence>
<dbReference type="AlphaFoldDB" id="A0A256GD82"/>
<comment type="caution">
    <text evidence="1">The sequence shown here is derived from an EMBL/GenBank/DDBJ whole genome shotgun (WGS) entry which is preliminary data.</text>
</comment>
<dbReference type="Proteomes" id="UP000216363">
    <property type="component" value="Unassembled WGS sequence"/>
</dbReference>
<gene>
    <name evidence="1" type="ORF">CES86_4462</name>
</gene>
<evidence type="ECO:0000313" key="2">
    <source>
        <dbReference type="Proteomes" id="UP000216363"/>
    </source>
</evidence>